<protein>
    <submittedName>
        <fullName evidence="2">Uncharacterized protein</fullName>
    </submittedName>
</protein>
<feature type="compositionally biased region" description="Basic and acidic residues" evidence="1">
    <location>
        <begin position="62"/>
        <end position="78"/>
    </location>
</feature>
<proteinExistence type="predicted"/>
<evidence type="ECO:0000313" key="3">
    <source>
        <dbReference type="Proteomes" id="UP000198878"/>
    </source>
</evidence>
<name>A0A1H5RAF0_9PSEU</name>
<sequence length="126" mass="13953">MAVVYATFSTWVTPTVQIERGEIWDADDPVVASHPDWFTSDPSAFARRSAADVYNAGNAETGRVEKATAEPGEKRALSKTDQAFDEAASLREELENADVKVDGRWGLDRLREEYAKINEAAETTDE</sequence>
<accession>A0A1H5RAF0</accession>
<reference evidence="3" key="1">
    <citation type="submission" date="2016-10" db="EMBL/GenBank/DDBJ databases">
        <authorList>
            <person name="Varghese N."/>
            <person name="Submissions S."/>
        </authorList>
    </citation>
    <scope>NUCLEOTIDE SEQUENCE [LARGE SCALE GENOMIC DNA]</scope>
    <source>
        <strain evidence="3">DSM 44654</strain>
    </source>
</reference>
<dbReference type="RefSeq" id="WP_086674063.1">
    <property type="nucleotide sequence ID" value="NZ_FNUJ01000007.1"/>
</dbReference>
<dbReference type="AlphaFoldDB" id="A0A1H5RAF0"/>
<evidence type="ECO:0000313" key="2">
    <source>
        <dbReference type="EMBL" id="SEF34387.1"/>
    </source>
</evidence>
<dbReference type="STRING" id="218821.SAMN05421837_107358"/>
<dbReference type="EMBL" id="FNUJ01000007">
    <property type="protein sequence ID" value="SEF34387.1"/>
    <property type="molecule type" value="Genomic_DNA"/>
</dbReference>
<evidence type="ECO:0000256" key="1">
    <source>
        <dbReference type="SAM" id="MobiDB-lite"/>
    </source>
</evidence>
<organism evidence="2 3">
    <name type="scientific">Amycolatopsis pretoriensis</name>
    <dbReference type="NCBI Taxonomy" id="218821"/>
    <lineage>
        <taxon>Bacteria</taxon>
        <taxon>Bacillati</taxon>
        <taxon>Actinomycetota</taxon>
        <taxon>Actinomycetes</taxon>
        <taxon>Pseudonocardiales</taxon>
        <taxon>Pseudonocardiaceae</taxon>
        <taxon>Amycolatopsis</taxon>
    </lineage>
</organism>
<feature type="region of interest" description="Disordered" evidence="1">
    <location>
        <begin position="57"/>
        <end position="80"/>
    </location>
</feature>
<gene>
    <name evidence="2" type="ORF">SAMN05421837_107358</name>
</gene>
<keyword evidence="3" id="KW-1185">Reference proteome</keyword>
<dbReference type="Proteomes" id="UP000198878">
    <property type="component" value="Unassembled WGS sequence"/>
</dbReference>